<evidence type="ECO:0000256" key="3">
    <source>
        <dbReference type="ARBA" id="ARBA00022552"/>
    </source>
</evidence>
<evidence type="ECO:0000259" key="7">
    <source>
        <dbReference type="Pfam" id="PF24986"/>
    </source>
</evidence>
<dbReference type="InterPro" id="IPR056792">
    <property type="entry name" value="PRC_RimM"/>
</dbReference>
<dbReference type="InterPro" id="IPR011961">
    <property type="entry name" value="RimM"/>
</dbReference>
<dbReference type="PANTHER" id="PTHR33692">
    <property type="entry name" value="RIBOSOME MATURATION FACTOR RIMM"/>
    <property type="match status" value="1"/>
</dbReference>
<dbReference type="Gene3D" id="2.40.30.60">
    <property type="entry name" value="RimM"/>
    <property type="match status" value="1"/>
</dbReference>
<feature type="domain" description="RimM N-terminal" evidence="6">
    <location>
        <begin position="12"/>
        <end position="96"/>
    </location>
</feature>
<sequence length="195" mass="21653">MTNDKSDNWLEIGKIVSPQGLSGELRVYPVSDFPERFEIPGKRWLLRSGDTEPQPIELLTGRYISNKNLYVIKLAGVENCDQAEALRGCTLMVPASDRPQLGEDEYHVLDLIGLEVFMQTSGELVGTVVDIIPAGNDLLEVKLHKSFATDKEQTTNDKKQKTVLIPFVEAIAPVVDLKSNRIEITPPPGLLEINN</sequence>
<dbReference type="RefSeq" id="WP_251959541.1">
    <property type="nucleotide sequence ID" value="NZ_AP025732.1"/>
</dbReference>
<dbReference type="NCBIfam" id="TIGR02273">
    <property type="entry name" value="16S_RimM"/>
    <property type="match status" value="1"/>
</dbReference>
<comment type="subunit">
    <text evidence="5">Binds ribosomal protein uS19.</text>
</comment>
<dbReference type="InterPro" id="IPR002676">
    <property type="entry name" value="RimM_N"/>
</dbReference>
<evidence type="ECO:0000256" key="1">
    <source>
        <dbReference type="ARBA" id="ARBA00022490"/>
    </source>
</evidence>
<dbReference type="Proteomes" id="UP001055453">
    <property type="component" value="Chromosome"/>
</dbReference>
<dbReference type="InterPro" id="IPR011033">
    <property type="entry name" value="PRC_barrel-like_sf"/>
</dbReference>
<dbReference type="PANTHER" id="PTHR33692:SF1">
    <property type="entry name" value="RIBOSOME MATURATION FACTOR RIMM"/>
    <property type="match status" value="1"/>
</dbReference>
<dbReference type="HAMAP" id="MF_00014">
    <property type="entry name" value="Ribosome_mat_RimM"/>
    <property type="match status" value="1"/>
</dbReference>
<dbReference type="InterPro" id="IPR036976">
    <property type="entry name" value="RimM_N_sf"/>
</dbReference>
<dbReference type="SUPFAM" id="SSF50346">
    <property type="entry name" value="PRC-barrel domain"/>
    <property type="match status" value="1"/>
</dbReference>
<accession>A0ABM7Z0B7</accession>
<evidence type="ECO:0000313" key="9">
    <source>
        <dbReference type="Proteomes" id="UP001055453"/>
    </source>
</evidence>
<keyword evidence="9" id="KW-1185">Reference proteome</keyword>
<dbReference type="InterPro" id="IPR009000">
    <property type="entry name" value="Transl_B-barrel_sf"/>
</dbReference>
<organism evidence="8 9">
    <name type="scientific">Nostoc cf. commune SO-36</name>
    <dbReference type="NCBI Taxonomy" id="449208"/>
    <lineage>
        <taxon>Bacteria</taxon>
        <taxon>Bacillati</taxon>
        <taxon>Cyanobacteriota</taxon>
        <taxon>Cyanophyceae</taxon>
        <taxon>Nostocales</taxon>
        <taxon>Nostocaceae</taxon>
        <taxon>Nostoc</taxon>
    </lineage>
</organism>
<dbReference type="EMBL" id="AP025732">
    <property type="protein sequence ID" value="BDI16378.1"/>
    <property type="molecule type" value="Genomic_DNA"/>
</dbReference>
<keyword evidence="4 5" id="KW-0143">Chaperone</keyword>
<dbReference type="SUPFAM" id="SSF50447">
    <property type="entry name" value="Translation proteins"/>
    <property type="match status" value="1"/>
</dbReference>
<reference evidence="8" key="1">
    <citation type="submission" date="2022-04" db="EMBL/GenBank/DDBJ databases">
        <title>Complete genome sequence of a cyanobacterium, Nostoc sp. SO-36, isolated in Antarctica.</title>
        <authorList>
            <person name="Kanesaki Y."/>
            <person name="Effendi D."/>
            <person name="Sakamoto T."/>
            <person name="Ohtani S."/>
            <person name="Awai K."/>
        </authorList>
    </citation>
    <scope>NUCLEOTIDE SEQUENCE</scope>
    <source>
        <strain evidence="8">SO-36</strain>
    </source>
</reference>
<comment type="domain">
    <text evidence="5">The PRC barrel domain binds ribosomal protein uS19.</text>
</comment>
<evidence type="ECO:0000256" key="5">
    <source>
        <dbReference type="HAMAP-Rule" id="MF_00014"/>
    </source>
</evidence>
<dbReference type="Pfam" id="PF24986">
    <property type="entry name" value="PRC_RimM"/>
    <property type="match status" value="1"/>
</dbReference>
<comment type="similarity">
    <text evidence="5">Belongs to the RimM family.</text>
</comment>
<evidence type="ECO:0000313" key="8">
    <source>
        <dbReference type="EMBL" id="BDI16378.1"/>
    </source>
</evidence>
<evidence type="ECO:0000256" key="2">
    <source>
        <dbReference type="ARBA" id="ARBA00022517"/>
    </source>
</evidence>
<gene>
    <name evidence="5 8" type="primary">rimM</name>
    <name evidence="8" type="ORF">ANSO36C_21800</name>
</gene>
<keyword evidence="2 5" id="KW-0690">Ribosome biogenesis</keyword>
<keyword evidence="1 5" id="KW-0963">Cytoplasm</keyword>
<dbReference type="Pfam" id="PF01782">
    <property type="entry name" value="RimM"/>
    <property type="match status" value="1"/>
</dbReference>
<name>A0ABM7Z0B7_NOSCO</name>
<evidence type="ECO:0000256" key="4">
    <source>
        <dbReference type="ARBA" id="ARBA00023186"/>
    </source>
</evidence>
<comment type="subcellular location">
    <subcellularLocation>
        <location evidence="5">Cytoplasm</location>
    </subcellularLocation>
</comment>
<dbReference type="Gene3D" id="2.30.30.240">
    <property type="entry name" value="PRC-barrel domain"/>
    <property type="match status" value="1"/>
</dbReference>
<comment type="function">
    <text evidence="5">An accessory protein needed during the final step in the assembly of 30S ribosomal subunit, possibly for assembly of the head region. Essential for efficient processing of 16S rRNA. May be needed both before and after RbfA during the maturation of 16S rRNA. It has affinity for free ribosomal 30S subunits but not for 70S ribosomes.</text>
</comment>
<proteinExistence type="inferred from homology"/>
<evidence type="ECO:0000259" key="6">
    <source>
        <dbReference type="Pfam" id="PF01782"/>
    </source>
</evidence>
<protein>
    <recommendedName>
        <fullName evidence="5">Ribosome maturation factor RimM</fullName>
    </recommendedName>
</protein>
<keyword evidence="3 5" id="KW-0698">rRNA processing</keyword>
<feature type="domain" description="Ribosome maturation factor RimM PRC barrel" evidence="7">
    <location>
        <begin position="110"/>
        <end position="190"/>
    </location>
</feature>